<protein>
    <submittedName>
        <fullName evidence="2">Uncharacterized protein</fullName>
    </submittedName>
</protein>
<dbReference type="EMBL" id="JAFNEN010000191">
    <property type="protein sequence ID" value="KAG8190218.1"/>
    <property type="molecule type" value="Genomic_DNA"/>
</dbReference>
<dbReference type="GO" id="GO:0005886">
    <property type="term" value="C:plasma membrane"/>
    <property type="evidence" value="ECO:0007669"/>
    <property type="project" value="TreeGrafter"/>
</dbReference>
<evidence type="ECO:0000313" key="2">
    <source>
        <dbReference type="EMBL" id="KAG8190218.1"/>
    </source>
</evidence>
<evidence type="ECO:0000256" key="1">
    <source>
        <dbReference type="SAM" id="MobiDB-lite"/>
    </source>
</evidence>
<keyword evidence="3" id="KW-1185">Reference proteome</keyword>
<name>A0AAV6V2X4_9ARAC</name>
<feature type="region of interest" description="Disordered" evidence="1">
    <location>
        <begin position="340"/>
        <end position="365"/>
    </location>
</feature>
<reference evidence="2 3" key="1">
    <citation type="journal article" date="2022" name="Nat. Ecol. Evol.">
        <title>A masculinizing supergene underlies an exaggerated male reproductive morph in a spider.</title>
        <authorList>
            <person name="Hendrickx F."/>
            <person name="De Corte Z."/>
            <person name="Sonet G."/>
            <person name="Van Belleghem S.M."/>
            <person name="Kostlbacher S."/>
            <person name="Vangestel C."/>
        </authorList>
    </citation>
    <scope>NUCLEOTIDE SEQUENCE [LARGE SCALE GENOMIC DNA]</scope>
    <source>
        <strain evidence="2">W744_W776</strain>
    </source>
</reference>
<dbReference type="Proteomes" id="UP000827092">
    <property type="component" value="Unassembled WGS sequence"/>
</dbReference>
<comment type="caution">
    <text evidence="2">The sequence shown here is derived from an EMBL/GenBank/DDBJ whole genome shotgun (WGS) entry which is preliminary data.</text>
</comment>
<dbReference type="AlphaFoldDB" id="A0AAV6V2X4"/>
<dbReference type="PANTHER" id="PTHR15989">
    <property type="entry name" value="VEZATIN"/>
    <property type="match status" value="1"/>
</dbReference>
<proteinExistence type="predicted"/>
<dbReference type="InterPro" id="IPR026858">
    <property type="entry name" value="Vezatin"/>
</dbReference>
<sequence length="443" mass="49849">MMQNIHVEKTFSSPNCLATLNIGEFGGLLNHELDSSEILDVTDNFSIQSLKTMHYLAKLQISEFFKQISIRLYIINNKESINCWKLIADIQWLVSQTQHVDEKMTLMFDEIYDTCKYYKSIEASYVTQKEVQSCLKAKCPKSDLKVILHNMSLHLKAALLRLIEIENHFDDQSESCHLISKIDTDQADANSKLLMKTDSEEFKNLLLKLLPLLNIAKSEVNAFEECFDKFTKDVDPLLNPEKEIPTASIPQNETESEILNKTITNIERCDVEREIQDEVFEAIVSNTSSGDRQEGAAFIGEEARKNSELASFMLKELKNVLINKADEHRAREQVALAKKMVNAADSSDSSDPEDNKNRVEGDSVGSETIENIIIPESENECIMENTGPIDCVPADFSYSLSGKTDSFAASIAMLAAQRQKMLGLSNEEFIDGCDSSDYSDSDS</sequence>
<evidence type="ECO:0000313" key="3">
    <source>
        <dbReference type="Proteomes" id="UP000827092"/>
    </source>
</evidence>
<organism evidence="2 3">
    <name type="scientific">Oedothorax gibbosus</name>
    <dbReference type="NCBI Taxonomy" id="931172"/>
    <lineage>
        <taxon>Eukaryota</taxon>
        <taxon>Metazoa</taxon>
        <taxon>Ecdysozoa</taxon>
        <taxon>Arthropoda</taxon>
        <taxon>Chelicerata</taxon>
        <taxon>Arachnida</taxon>
        <taxon>Araneae</taxon>
        <taxon>Araneomorphae</taxon>
        <taxon>Entelegynae</taxon>
        <taxon>Araneoidea</taxon>
        <taxon>Linyphiidae</taxon>
        <taxon>Erigoninae</taxon>
        <taxon>Oedothorax</taxon>
    </lineage>
</organism>
<accession>A0AAV6V2X4</accession>
<dbReference type="PANTHER" id="PTHR15989:SF5">
    <property type="entry name" value="VEZATIN"/>
    <property type="match status" value="1"/>
</dbReference>
<gene>
    <name evidence="2" type="ORF">JTE90_011939</name>
</gene>
<dbReference type="GO" id="GO:0098609">
    <property type="term" value="P:cell-cell adhesion"/>
    <property type="evidence" value="ECO:0007669"/>
    <property type="project" value="InterPro"/>
</dbReference>